<keyword evidence="3" id="KW-1185">Reference proteome</keyword>
<evidence type="ECO:0000313" key="2">
    <source>
        <dbReference type="EMBL" id="VEL12402.1"/>
    </source>
</evidence>
<accession>A0A448WI68</accession>
<feature type="compositionally biased region" description="Polar residues" evidence="1">
    <location>
        <begin position="128"/>
        <end position="140"/>
    </location>
</feature>
<evidence type="ECO:0000313" key="3">
    <source>
        <dbReference type="Proteomes" id="UP000784294"/>
    </source>
</evidence>
<protein>
    <submittedName>
        <fullName evidence="2">Uncharacterized protein</fullName>
    </submittedName>
</protein>
<comment type="caution">
    <text evidence="2">The sequence shown here is derived from an EMBL/GenBank/DDBJ whole genome shotgun (WGS) entry which is preliminary data.</text>
</comment>
<gene>
    <name evidence="2" type="ORF">PXEA_LOCUS5842</name>
</gene>
<sequence length="140" mass="15437">MALTRDERSDSEISDAEESQEELYSSFSHSPRSRHTCRSHHTGCSSHLGRVGSRKSPELRSTFTIGGPDDDGLSDSDDNDDDLHGGRCCLASVKRQHFKEAYAHADTDMHMQPTKSTTVPKGLVNGSAPESQAYQRSRIT</sequence>
<feature type="region of interest" description="Disordered" evidence="1">
    <location>
        <begin position="104"/>
        <end position="140"/>
    </location>
</feature>
<name>A0A448WI68_9PLAT</name>
<dbReference type="AlphaFoldDB" id="A0A448WI68"/>
<feature type="compositionally biased region" description="Basic residues" evidence="1">
    <location>
        <begin position="31"/>
        <end position="41"/>
    </location>
</feature>
<feature type="compositionally biased region" description="Basic and acidic residues" evidence="1">
    <location>
        <begin position="1"/>
        <end position="11"/>
    </location>
</feature>
<dbReference type="EMBL" id="CAAALY010014670">
    <property type="protein sequence ID" value="VEL12402.1"/>
    <property type="molecule type" value="Genomic_DNA"/>
</dbReference>
<dbReference type="Proteomes" id="UP000784294">
    <property type="component" value="Unassembled WGS sequence"/>
</dbReference>
<proteinExistence type="predicted"/>
<evidence type="ECO:0000256" key="1">
    <source>
        <dbReference type="SAM" id="MobiDB-lite"/>
    </source>
</evidence>
<feature type="compositionally biased region" description="Acidic residues" evidence="1">
    <location>
        <begin position="68"/>
        <end position="81"/>
    </location>
</feature>
<reference evidence="2" key="1">
    <citation type="submission" date="2018-11" db="EMBL/GenBank/DDBJ databases">
        <authorList>
            <consortium name="Pathogen Informatics"/>
        </authorList>
    </citation>
    <scope>NUCLEOTIDE SEQUENCE</scope>
</reference>
<feature type="region of interest" description="Disordered" evidence="1">
    <location>
        <begin position="1"/>
        <end position="84"/>
    </location>
</feature>
<feature type="compositionally biased region" description="Acidic residues" evidence="1">
    <location>
        <begin position="12"/>
        <end position="21"/>
    </location>
</feature>
<organism evidence="2 3">
    <name type="scientific">Protopolystoma xenopodis</name>
    <dbReference type="NCBI Taxonomy" id="117903"/>
    <lineage>
        <taxon>Eukaryota</taxon>
        <taxon>Metazoa</taxon>
        <taxon>Spiralia</taxon>
        <taxon>Lophotrochozoa</taxon>
        <taxon>Platyhelminthes</taxon>
        <taxon>Monogenea</taxon>
        <taxon>Polyopisthocotylea</taxon>
        <taxon>Polystomatidea</taxon>
        <taxon>Polystomatidae</taxon>
        <taxon>Protopolystoma</taxon>
    </lineage>
</organism>